<evidence type="ECO:0008006" key="3">
    <source>
        <dbReference type="Google" id="ProtNLM"/>
    </source>
</evidence>
<name>A0A239TET6_9STAP</name>
<sequence length="188" mass="21756">MNKRTRSPRTIILWVILGIIGIALVISIIYFAFALFDNRNDDSSEPKHETIQQTPNSKKVAIKVDTPQFSQEFMQTPQTEGYKGFKIGASKEQIEKRFGKSEGTREINGNDAQQYGDIAVTYNQDDKVAHVYVTPRQMTKKAFTDFYNEPAQIRGDIWYYDYNIYDGFSIKVFTSRQYIKAIENVPQR</sequence>
<proteinExistence type="predicted"/>
<accession>A0A239TET6</accession>
<dbReference type="AlphaFoldDB" id="A0A239TET6"/>
<dbReference type="OrthoDB" id="2402346at2"/>
<gene>
    <name evidence="1" type="ORF">SPI02_02520</name>
</gene>
<organism evidence="1 2">
    <name type="scientific">Staphylococcus piscifermentans</name>
    <dbReference type="NCBI Taxonomy" id="70258"/>
    <lineage>
        <taxon>Bacteria</taxon>
        <taxon>Bacillati</taxon>
        <taxon>Bacillota</taxon>
        <taxon>Bacilli</taxon>
        <taxon>Bacillales</taxon>
        <taxon>Staphylococcaceae</taxon>
        <taxon>Staphylococcus</taxon>
    </lineage>
</organism>
<keyword evidence="2" id="KW-1185">Reference proteome</keyword>
<reference evidence="1 2" key="1">
    <citation type="submission" date="2019-07" db="EMBL/GenBank/DDBJ databases">
        <title>Whole genome shotgun sequence of Staphylococcus piscifermentans NBRC 109625.</title>
        <authorList>
            <person name="Hosoyama A."/>
            <person name="Uohara A."/>
            <person name="Ohji S."/>
            <person name="Ichikawa N."/>
        </authorList>
    </citation>
    <scope>NUCLEOTIDE SEQUENCE [LARGE SCALE GENOMIC DNA]</scope>
    <source>
        <strain evidence="1 2">NBRC 109625</strain>
    </source>
</reference>
<evidence type="ECO:0000313" key="2">
    <source>
        <dbReference type="Proteomes" id="UP000321736"/>
    </source>
</evidence>
<dbReference type="RefSeq" id="WP_095102723.1">
    <property type="nucleotide sequence ID" value="NZ_BKAR01000002.1"/>
</dbReference>
<comment type="caution">
    <text evidence="1">The sequence shown here is derived from an EMBL/GenBank/DDBJ whole genome shotgun (WGS) entry which is preliminary data.</text>
</comment>
<dbReference type="Proteomes" id="UP000321736">
    <property type="component" value="Unassembled WGS sequence"/>
</dbReference>
<protein>
    <recommendedName>
        <fullName evidence="3">Zinc ribbon domain-containing protein</fullName>
    </recommendedName>
</protein>
<dbReference type="EMBL" id="BKAR01000002">
    <property type="protein sequence ID" value="GEP83667.1"/>
    <property type="molecule type" value="Genomic_DNA"/>
</dbReference>
<evidence type="ECO:0000313" key="1">
    <source>
        <dbReference type="EMBL" id="GEP83667.1"/>
    </source>
</evidence>